<evidence type="ECO:0000259" key="3">
    <source>
        <dbReference type="Pfam" id="PF23559"/>
    </source>
</evidence>
<dbReference type="InterPro" id="IPR044974">
    <property type="entry name" value="Disease_R_plants"/>
</dbReference>
<feature type="domain" description="Disease resistance R13L4/SHOC-2-like LRR" evidence="4">
    <location>
        <begin position="148"/>
        <end position="293"/>
    </location>
</feature>
<sequence>MKEILNLSYNDLPLHLKACLLYLSIFPENREIDIGRLVRRWIAEGFITGARGVSMEETARSYLSELISRNMVQPLHPNHDGIPTYCSVQPVMHDFIVCKSMEENFATLVGARHQDVSTSNSTIRRLSLQNSSKQDQPAARNESTDLSHSRSITIFGHASTMPRLDDLKVVRVLDLEGYDGQVCLDGLCKLLLLRYLSLRGTDVSELPAQIGDLRCLETLDVRSTKVKELPPSIVRLEKLTHLLAGSAKLPGGITKLKALQTLSCQAKMKSSVDVIQEINGLANLRELELSGDEKEVMFPGDGFRSLKQLYISCSSPLVTFEPSALPMVQELKLTFEKGLADGSSSVSGIENLSNLKHLFVKFSQHDAGAMATVNAARNAAQAILPNRPEITLTVAGRNY</sequence>
<dbReference type="EMBL" id="GBRH01231476">
    <property type="protein sequence ID" value="JAD66419.1"/>
    <property type="molecule type" value="Transcribed_RNA"/>
</dbReference>
<dbReference type="PANTHER" id="PTHR23155:SF1235">
    <property type="entry name" value="OS01G0335700 PROTEIN"/>
    <property type="match status" value="1"/>
</dbReference>
<protein>
    <recommendedName>
        <fullName evidence="6">NB-ARC domain-containing protein</fullName>
    </recommendedName>
</protein>
<keyword evidence="2" id="KW-0611">Plant defense</keyword>
<dbReference type="InterPro" id="IPR032675">
    <property type="entry name" value="LRR_dom_sf"/>
</dbReference>
<reference evidence="5" key="2">
    <citation type="journal article" date="2015" name="Data Brief">
        <title>Shoot transcriptome of the giant reed, Arundo donax.</title>
        <authorList>
            <person name="Barrero R.A."/>
            <person name="Guerrero F.D."/>
            <person name="Moolhuijzen P."/>
            <person name="Goolsby J.A."/>
            <person name="Tidwell J."/>
            <person name="Bellgard S.E."/>
            <person name="Bellgard M.I."/>
        </authorList>
    </citation>
    <scope>NUCLEOTIDE SEQUENCE</scope>
    <source>
        <tissue evidence="5">Shoot tissue taken approximately 20 cm above the soil surface</tissue>
    </source>
</reference>
<keyword evidence="1" id="KW-0677">Repeat</keyword>
<organism evidence="5">
    <name type="scientific">Arundo donax</name>
    <name type="common">Giant reed</name>
    <name type="synonym">Donax arundinaceus</name>
    <dbReference type="NCBI Taxonomy" id="35708"/>
    <lineage>
        <taxon>Eukaryota</taxon>
        <taxon>Viridiplantae</taxon>
        <taxon>Streptophyta</taxon>
        <taxon>Embryophyta</taxon>
        <taxon>Tracheophyta</taxon>
        <taxon>Spermatophyta</taxon>
        <taxon>Magnoliopsida</taxon>
        <taxon>Liliopsida</taxon>
        <taxon>Poales</taxon>
        <taxon>Poaceae</taxon>
        <taxon>PACMAD clade</taxon>
        <taxon>Arundinoideae</taxon>
        <taxon>Arundineae</taxon>
        <taxon>Arundo</taxon>
    </lineage>
</organism>
<accession>A0A0A9BR00</accession>
<feature type="domain" description="Disease resistance protein winged helix" evidence="3">
    <location>
        <begin position="25"/>
        <end position="96"/>
    </location>
</feature>
<dbReference type="SUPFAM" id="SSF52058">
    <property type="entry name" value="L domain-like"/>
    <property type="match status" value="1"/>
</dbReference>
<reference evidence="5" key="1">
    <citation type="submission" date="2014-09" db="EMBL/GenBank/DDBJ databases">
        <authorList>
            <person name="Magalhaes I.L.F."/>
            <person name="Oliveira U."/>
            <person name="Santos F.R."/>
            <person name="Vidigal T.H.D.A."/>
            <person name="Brescovit A.D."/>
            <person name="Santos A.J."/>
        </authorList>
    </citation>
    <scope>NUCLEOTIDE SEQUENCE</scope>
    <source>
        <tissue evidence="5">Shoot tissue taken approximately 20 cm above the soil surface</tissue>
    </source>
</reference>
<dbReference type="InterPro" id="IPR055414">
    <property type="entry name" value="LRR_R13L4/SHOC2-like"/>
</dbReference>
<dbReference type="AlphaFoldDB" id="A0A0A9BR00"/>
<proteinExistence type="predicted"/>
<evidence type="ECO:0000259" key="4">
    <source>
        <dbReference type="Pfam" id="PF23598"/>
    </source>
</evidence>
<dbReference type="GO" id="GO:0042742">
    <property type="term" value="P:defense response to bacterium"/>
    <property type="evidence" value="ECO:0007669"/>
    <property type="project" value="UniProtKB-ARBA"/>
</dbReference>
<dbReference type="Pfam" id="PF23598">
    <property type="entry name" value="LRR_14"/>
    <property type="match status" value="1"/>
</dbReference>
<dbReference type="Pfam" id="PF23559">
    <property type="entry name" value="WHD_DRP"/>
    <property type="match status" value="1"/>
</dbReference>
<dbReference type="PANTHER" id="PTHR23155">
    <property type="entry name" value="DISEASE RESISTANCE PROTEIN RP"/>
    <property type="match status" value="1"/>
</dbReference>
<name>A0A0A9BR00_ARUDO</name>
<dbReference type="FunFam" id="1.10.10.10:FF:000322">
    <property type="entry name" value="Probable disease resistance protein At1g63360"/>
    <property type="match status" value="1"/>
</dbReference>
<dbReference type="Gene3D" id="3.80.10.10">
    <property type="entry name" value="Ribonuclease Inhibitor"/>
    <property type="match status" value="1"/>
</dbReference>
<evidence type="ECO:0000313" key="5">
    <source>
        <dbReference type="EMBL" id="JAD66419.1"/>
    </source>
</evidence>
<dbReference type="Gene3D" id="1.10.10.10">
    <property type="entry name" value="Winged helix-like DNA-binding domain superfamily/Winged helix DNA-binding domain"/>
    <property type="match status" value="1"/>
</dbReference>
<dbReference type="InterPro" id="IPR036388">
    <property type="entry name" value="WH-like_DNA-bd_sf"/>
</dbReference>
<dbReference type="GO" id="GO:0009626">
    <property type="term" value="P:plant-type hypersensitive response"/>
    <property type="evidence" value="ECO:0007669"/>
    <property type="project" value="UniProtKB-ARBA"/>
</dbReference>
<evidence type="ECO:0008006" key="6">
    <source>
        <dbReference type="Google" id="ProtNLM"/>
    </source>
</evidence>
<evidence type="ECO:0000256" key="2">
    <source>
        <dbReference type="ARBA" id="ARBA00022821"/>
    </source>
</evidence>
<dbReference type="InterPro" id="IPR058922">
    <property type="entry name" value="WHD_DRP"/>
</dbReference>
<evidence type="ECO:0000256" key="1">
    <source>
        <dbReference type="ARBA" id="ARBA00022737"/>
    </source>
</evidence>
<dbReference type="GO" id="GO:0002758">
    <property type="term" value="P:innate immune response-activating signaling pathway"/>
    <property type="evidence" value="ECO:0007669"/>
    <property type="project" value="UniProtKB-ARBA"/>
</dbReference>